<evidence type="ECO:0000256" key="2">
    <source>
        <dbReference type="ARBA" id="ARBA00022692"/>
    </source>
</evidence>
<reference evidence="6" key="1">
    <citation type="submission" date="2020-05" db="EMBL/GenBank/DDBJ databases">
        <title>Mycena genomes resolve the evolution of fungal bioluminescence.</title>
        <authorList>
            <person name="Tsai I.J."/>
        </authorList>
    </citation>
    <scope>NUCLEOTIDE SEQUENCE</scope>
    <source>
        <strain evidence="6">CCC161011</strain>
    </source>
</reference>
<proteinExistence type="predicted"/>
<protein>
    <submittedName>
        <fullName evidence="6">Pali-domain-containing protein</fullName>
    </submittedName>
</protein>
<comment type="subcellular location">
    <subcellularLocation>
        <location evidence="1">Membrane</location>
        <topology evidence="1">Multi-pass membrane protein</topology>
    </subcellularLocation>
</comment>
<dbReference type="Gene3D" id="1.20.140.150">
    <property type="match status" value="1"/>
</dbReference>
<keyword evidence="7" id="KW-1185">Reference proteome</keyword>
<evidence type="ECO:0000256" key="3">
    <source>
        <dbReference type="ARBA" id="ARBA00022989"/>
    </source>
</evidence>
<dbReference type="Pfam" id="PF06687">
    <property type="entry name" value="SUR7"/>
    <property type="match status" value="1"/>
</dbReference>
<gene>
    <name evidence="6" type="ORF">MVEN_00141200</name>
</gene>
<dbReference type="GO" id="GO:0035838">
    <property type="term" value="C:growing cell tip"/>
    <property type="evidence" value="ECO:0007669"/>
    <property type="project" value="TreeGrafter"/>
</dbReference>
<dbReference type="Proteomes" id="UP000620124">
    <property type="component" value="Unassembled WGS sequence"/>
</dbReference>
<comment type="caution">
    <text evidence="6">The sequence shown here is derived from an EMBL/GenBank/DDBJ whole genome shotgun (WGS) entry which is preliminary data.</text>
</comment>
<evidence type="ECO:0000256" key="1">
    <source>
        <dbReference type="ARBA" id="ARBA00004141"/>
    </source>
</evidence>
<feature type="transmembrane region" description="Helical" evidence="5">
    <location>
        <begin position="136"/>
        <end position="158"/>
    </location>
</feature>
<dbReference type="EMBL" id="JACAZI010000002">
    <property type="protein sequence ID" value="KAF7368214.1"/>
    <property type="molecule type" value="Genomic_DNA"/>
</dbReference>
<feature type="transmembrane region" description="Helical" evidence="5">
    <location>
        <begin position="7"/>
        <end position="25"/>
    </location>
</feature>
<dbReference type="PANTHER" id="PTHR28013">
    <property type="entry name" value="PROTEIN DCV1-RELATED"/>
    <property type="match status" value="1"/>
</dbReference>
<feature type="transmembrane region" description="Helical" evidence="5">
    <location>
        <begin position="213"/>
        <end position="237"/>
    </location>
</feature>
<name>A0A8H7DAE7_9AGAR</name>
<evidence type="ECO:0000256" key="4">
    <source>
        <dbReference type="ARBA" id="ARBA00023136"/>
    </source>
</evidence>
<organism evidence="6 7">
    <name type="scientific">Mycena venus</name>
    <dbReference type="NCBI Taxonomy" id="2733690"/>
    <lineage>
        <taxon>Eukaryota</taxon>
        <taxon>Fungi</taxon>
        <taxon>Dikarya</taxon>
        <taxon>Basidiomycota</taxon>
        <taxon>Agaricomycotina</taxon>
        <taxon>Agaricomycetes</taxon>
        <taxon>Agaricomycetidae</taxon>
        <taxon>Agaricales</taxon>
        <taxon>Marasmiineae</taxon>
        <taxon>Mycenaceae</taxon>
        <taxon>Mycena</taxon>
    </lineage>
</organism>
<keyword evidence="2 5" id="KW-0812">Transmembrane</keyword>
<keyword evidence="3 5" id="KW-1133">Transmembrane helix</keyword>
<dbReference type="GO" id="GO:0005886">
    <property type="term" value="C:plasma membrane"/>
    <property type="evidence" value="ECO:0007669"/>
    <property type="project" value="InterPro"/>
</dbReference>
<evidence type="ECO:0000256" key="5">
    <source>
        <dbReference type="SAM" id="Phobius"/>
    </source>
</evidence>
<evidence type="ECO:0000313" key="6">
    <source>
        <dbReference type="EMBL" id="KAF7368214.1"/>
    </source>
</evidence>
<dbReference type="OrthoDB" id="10297614at2759"/>
<feature type="transmembrane region" description="Helical" evidence="5">
    <location>
        <begin position="170"/>
        <end position="193"/>
    </location>
</feature>
<keyword evidence="4 5" id="KW-0472">Membrane</keyword>
<evidence type="ECO:0000313" key="7">
    <source>
        <dbReference type="Proteomes" id="UP000620124"/>
    </source>
</evidence>
<dbReference type="GO" id="GO:0032153">
    <property type="term" value="C:cell division site"/>
    <property type="evidence" value="ECO:0007669"/>
    <property type="project" value="TreeGrafter"/>
</dbReference>
<sequence>MISWERIIGLISIGIATLLLAIASFDVKGFHLIRLDFNVTSSPSVDFAVLSFCLNVQDGKGIFCSKPKVGYDLEDAEILLDDRFLNGTVSTADINELAQLLEDVDDDLFNGKLGLHSIFATITQVNTILKMVTTVFVVHIVAFAISGFCLLLTIIVFFDAVGPISCFSYVFLGFGIVASLLSGVFDIVLFVIAKQKIQQLVPPIPNFPALQVHFGKVVFLEMISFVLLLVTPIVLLIRRCYKSDRNKWRELNEDLSTGGNYTTKQR</sequence>
<accession>A0A8H7DAE7</accession>
<dbReference type="PANTHER" id="PTHR28013:SF3">
    <property type="entry name" value="PROTEIN DCV1-RELATED"/>
    <property type="match status" value="1"/>
</dbReference>
<dbReference type="AlphaFoldDB" id="A0A8H7DAE7"/>
<dbReference type="InterPro" id="IPR051380">
    <property type="entry name" value="pH-response_reg_palI/RIM9"/>
</dbReference>
<dbReference type="InterPro" id="IPR009571">
    <property type="entry name" value="SUR7/Rim9-like_fungi"/>
</dbReference>